<dbReference type="InterPro" id="IPR003439">
    <property type="entry name" value="ABC_transporter-like_ATP-bd"/>
</dbReference>
<dbReference type="InterPro" id="IPR017871">
    <property type="entry name" value="ABC_transporter-like_CS"/>
</dbReference>
<dbReference type="Gene3D" id="3.40.50.300">
    <property type="entry name" value="P-loop containing nucleotide triphosphate hydrolases"/>
    <property type="match status" value="1"/>
</dbReference>
<dbReference type="Proteomes" id="UP000005737">
    <property type="component" value="Unassembled WGS sequence"/>
</dbReference>
<reference evidence="6 7" key="1">
    <citation type="submission" date="2011-10" db="EMBL/GenBank/DDBJ databases">
        <title>The Improved High-Quality Draft genome of Leptonema illini DSM 21528.</title>
        <authorList>
            <consortium name="US DOE Joint Genome Institute (JGI-PGF)"/>
            <person name="Lucas S."/>
            <person name="Copeland A."/>
            <person name="Lapidus A."/>
            <person name="Glavina del Rio T."/>
            <person name="Dalin E."/>
            <person name="Tice H."/>
            <person name="Bruce D."/>
            <person name="Goodwin L."/>
            <person name="Pitluck S."/>
            <person name="Peters L."/>
            <person name="Mikhailova N."/>
            <person name="Held B."/>
            <person name="Kyrpides N."/>
            <person name="Mavromatis K."/>
            <person name="Ivanova N."/>
            <person name="Markowitz V."/>
            <person name="Cheng J.-F."/>
            <person name="Hugenholtz P."/>
            <person name="Woyke T."/>
            <person name="Wu D."/>
            <person name="Gronow S."/>
            <person name="Wellnitz S."/>
            <person name="Brambilla E.-M."/>
            <person name="Klenk H.-P."/>
            <person name="Eisen J.A."/>
        </authorList>
    </citation>
    <scope>NUCLEOTIDE SEQUENCE [LARGE SCALE GENOMIC DNA]</scope>
    <source>
        <strain evidence="6 7">DSM 21528</strain>
    </source>
</reference>
<organism evidence="6 7">
    <name type="scientific">Leptonema illini DSM 21528</name>
    <dbReference type="NCBI Taxonomy" id="929563"/>
    <lineage>
        <taxon>Bacteria</taxon>
        <taxon>Pseudomonadati</taxon>
        <taxon>Spirochaetota</taxon>
        <taxon>Spirochaetia</taxon>
        <taxon>Leptospirales</taxon>
        <taxon>Leptospiraceae</taxon>
        <taxon>Leptonema</taxon>
    </lineage>
</organism>
<evidence type="ECO:0000256" key="2">
    <source>
        <dbReference type="ARBA" id="ARBA00022448"/>
    </source>
</evidence>
<feature type="domain" description="ABC transporter" evidence="5">
    <location>
        <begin position="31"/>
        <end position="252"/>
    </location>
</feature>
<name>H2CD63_9LEPT</name>
<dbReference type="PROSITE" id="PS00211">
    <property type="entry name" value="ABC_TRANSPORTER_1"/>
    <property type="match status" value="1"/>
</dbReference>
<keyword evidence="2" id="KW-0813">Transport</keyword>
<dbReference type="GO" id="GO:0016887">
    <property type="term" value="F:ATP hydrolysis activity"/>
    <property type="evidence" value="ECO:0007669"/>
    <property type="project" value="InterPro"/>
</dbReference>
<keyword evidence="4" id="KW-0067">ATP-binding</keyword>
<dbReference type="HOGENOM" id="CLU_000604_101_1_12"/>
<evidence type="ECO:0000313" key="6">
    <source>
        <dbReference type="EMBL" id="EHQ07539.1"/>
    </source>
</evidence>
<dbReference type="InterPro" id="IPR003593">
    <property type="entry name" value="AAA+_ATPase"/>
</dbReference>
<dbReference type="Gene3D" id="2.70.50.60">
    <property type="entry name" value="abc- transporter (atp binding component) like domain"/>
    <property type="match status" value="1"/>
</dbReference>
<dbReference type="GO" id="GO:0016020">
    <property type="term" value="C:membrane"/>
    <property type="evidence" value="ECO:0007669"/>
    <property type="project" value="InterPro"/>
</dbReference>
<protein>
    <submittedName>
        <fullName evidence="6">ABC transporter related protein</fullName>
    </submittedName>
</protein>
<gene>
    <name evidence="6" type="ORF">Lepil_2870</name>
</gene>
<accession>H2CD63</accession>
<keyword evidence="7" id="KW-1185">Reference proteome</keyword>
<comment type="similarity">
    <text evidence="1">Belongs to the ABC transporter superfamily.</text>
</comment>
<dbReference type="GO" id="GO:0140359">
    <property type="term" value="F:ABC-type transporter activity"/>
    <property type="evidence" value="ECO:0007669"/>
    <property type="project" value="InterPro"/>
</dbReference>
<dbReference type="InterPro" id="IPR015860">
    <property type="entry name" value="ABC_transpr_TagH-like"/>
</dbReference>
<evidence type="ECO:0000313" key="7">
    <source>
        <dbReference type="Proteomes" id="UP000005737"/>
    </source>
</evidence>
<dbReference type="SUPFAM" id="SSF52540">
    <property type="entry name" value="P-loop containing nucleoside triphosphate hydrolases"/>
    <property type="match status" value="1"/>
</dbReference>
<dbReference type="STRING" id="183.GCA_002009735_00454"/>
<evidence type="ECO:0000259" key="5">
    <source>
        <dbReference type="PROSITE" id="PS50893"/>
    </source>
</evidence>
<proteinExistence type="inferred from homology"/>
<dbReference type="InterPro" id="IPR029439">
    <property type="entry name" value="Wzt_C"/>
</dbReference>
<dbReference type="InterPro" id="IPR050683">
    <property type="entry name" value="Bact_Polysacc_Export_ATP-bd"/>
</dbReference>
<sequence>MSDTIIKIDGLWKRYGLPPTAGPRQILSNLRHLRNPLWTDSDQGPWSLRDISLEINRGEVFGIIGRNGAGKSTLLKILAGVSKPTRGSVEVKGRIFPMIELNAGMHFDLSGRENVRLLGAVMGLTKRQIRMIEPDVEEFCELGEYFDMPVRTYSSGMLARLGFGVAMNIRADILLVDEVLSVGDYVFQKKAIDRMNRLINSGVSVMLVSHSPYVLERMCSRSILMNTGQIKMTGSTDQVLEKYFAETQRGQLSQPVADSIGKRPGSGEIRVRRIFINEGKPISTNGPMSIEFEMVVLEAAECPNIGVSIVDSYGTVIAYLTNIISKPEEKWKSGGKKVRIDVPVCTLMAGTYVLDVVVSAAAYKIDIVNNAATILVDSPATVKKSTAGLGKCFFTTEWGYADA</sequence>
<dbReference type="SMART" id="SM00382">
    <property type="entry name" value="AAA"/>
    <property type="match status" value="1"/>
</dbReference>
<dbReference type="CDD" id="cd03220">
    <property type="entry name" value="ABC_KpsT_Wzt"/>
    <property type="match status" value="1"/>
</dbReference>
<dbReference type="EMBL" id="JH597773">
    <property type="protein sequence ID" value="EHQ07539.1"/>
    <property type="molecule type" value="Genomic_DNA"/>
</dbReference>
<dbReference type="Pfam" id="PF00005">
    <property type="entry name" value="ABC_tran"/>
    <property type="match status" value="1"/>
</dbReference>
<evidence type="ECO:0000256" key="3">
    <source>
        <dbReference type="ARBA" id="ARBA00022741"/>
    </source>
</evidence>
<dbReference type="GO" id="GO:0005524">
    <property type="term" value="F:ATP binding"/>
    <property type="evidence" value="ECO:0007669"/>
    <property type="project" value="UniProtKB-KW"/>
</dbReference>
<dbReference type="AlphaFoldDB" id="H2CD63"/>
<evidence type="ECO:0000256" key="1">
    <source>
        <dbReference type="ARBA" id="ARBA00005417"/>
    </source>
</evidence>
<dbReference type="Pfam" id="PF14524">
    <property type="entry name" value="Wzt_C"/>
    <property type="match status" value="1"/>
</dbReference>
<dbReference type="CDD" id="cd10147">
    <property type="entry name" value="Wzt_C-like"/>
    <property type="match status" value="1"/>
</dbReference>
<dbReference type="PANTHER" id="PTHR46743:SF2">
    <property type="entry name" value="TEICHOIC ACIDS EXPORT ATP-BINDING PROTEIN TAGH"/>
    <property type="match status" value="1"/>
</dbReference>
<dbReference type="PANTHER" id="PTHR46743">
    <property type="entry name" value="TEICHOIC ACIDS EXPORT ATP-BINDING PROTEIN TAGH"/>
    <property type="match status" value="1"/>
</dbReference>
<dbReference type="InterPro" id="IPR027417">
    <property type="entry name" value="P-loop_NTPase"/>
</dbReference>
<evidence type="ECO:0000256" key="4">
    <source>
        <dbReference type="ARBA" id="ARBA00022840"/>
    </source>
</evidence>
<keyword evidence="3" id="KW-0547">Nucleotide-binding</keyword>
<dbReference type="RefSeq" id="WP_002773506.1">
    <property type="nucleotide sequence ID" value="NZ_JH597773.1"/>
</dbReference>
<dbReference type="PROSITE" id="PS50893">
    <property type="entry name" value="ABC_TRANSPORTER_2"/>
    <property type="match status" value="1"/>
</dbReference>